<organism evidence="1 2">
    <name type="scientific">Streptomyces xanthophaeus</name>
    <dbReference type="NCBI Taxonomy" id="67385"/>
    <lineage>
        <taxon>Bacteria</taxon>
        <taxon>Bacillati</taxon>
        <taxon>Actinomycetota</taxon>
        <taxon>Actinomycetes</taxon>
        <taxon>Kitasatosporales</taxon>
        <taxon>Streptomycetaceae</taxon>
        <taxon>Streptomyces</taxon>
    </lineage>
</organism>
<name>A0A919LFP1_9ACTN</name>
<proteinExistence type="predicted"/>
<evidence type="ECO:0000313" key="1">
    <source>
        <dbReference type="EMBL" id="GHI89885.1"/>
    </source>
</evidence>
<dbReference type="EMBL" id="BNEE01000006">
    <property type="protein sequence ID" value="GHI89885.1"/>
    <property type="molecule type" value="Genomic_DNA"/>
</dbReference>
<reference evidence="1" key="1">
    <citation type="submission" date="2020-09" db="EMBL/GenBank/DDBJ databases">
        <title>Whole genome shotgun sequence of Streptomyces xanthophaeus NBRC 12829.</title>
        <authorList>
            <person name="Komaki H."/>
            <person name="Tamura T."/>
        </authorList>
    </citation>
    <scope>NUCLEOTIDE SEQUENCE</scope>
    <source>
        <strain evidence="1">NBRC 12829</strain>
    </source>
</reference>
<accession>A0A919LFP1</accession>
<dbReference type="AlphaFoldDB" id="A0A919LFP1"/>
<evidence type="ECO:0000313" key="2">
    <source>
        <dbReference type="Proteomes" id="UP000600026"/>
    </source>
</evidence>
<gene>
    <name evidence="1" type="ORF">Sxan_72490</name>
</gene>
<sequence length="446" mass="49642">MAISASSGPRDLPSPVRKLIDSTDDFSAQMVALIDINKTALPGLETKWSGDVGVPDLSHLFAHLGREERNSIQDGFRELAEEMQKAIDASKKAKEDGLDGEPWEGVVVRLEGPASTAMDEFFASMFQHIRAGSRSDLMRRSLLVSTISGFEVLFASIARSIYDVNTSALNDSDYSFTLQQISEFSSIEDAREYLVERKAAALMRESIDGWEKWLKKAGGGLSMTGLPAEWPTIREAFARRNLVVHAGSKVNHLYLESIRGLALPESLQGKCVGDVLEVSDRYLTNCLENILALGRLLSTSVGLKMHRPHRSTFLNMLMGEAKRCSRLGLWTAALPLVKYALSLGLSRRDELEMQAIHWLAVKKLHGVDAIRSDVEAWDTGGLSLVYSHRKYVLLDLKEKAVTEMRKLLDDGELNALHLLLDPLYFEMREEVVELIKGRNIDAPTLT</sequence>
<comment type="caution">
    <text evidence="1">The sequence shown here is derived from an EMBL/GenBank/DDBJ whole genome shotgun (WGS) entry which is preliminary data.</text>
</comment>
<keyword evidence="2" id="KW-1185">Reference proteome</keyword>
<dbReference type="Proteomes" id="UP000600026">
    <property type="component" value="Unassembled WGS sequence"/>
</dbReference>
<protein>
    <submittedName>
        <fullName evidence="1">Uncharacterized protein</fullName>
    </submittedName>
</protein>